<dbReference type="Gene3D" id="3.40.10.10">
    <property type="entry name" value="DNA Methylphosphotriester Repair Domain"/>
    <property type="match status" value="1"/>
</dbReference>
<gene>
    <name evidence="8" type="ORF">GGR88_001212</name>
</gene>
<keyword evidence="8" id="KW-0808">Transferase</keyword>
<keyword evidence="9" id="KW-1185">Reference proteome</keyword>
<dbReference type="InterPro" id="IPR036217">
    <property type="entry name" value="MethylDNA_cys_MeTrfase_DNAb"/>
</dbReference>
<dbReference type="SMART" id="SM00342">
    <property type="entry name" value="HTH_ARAC"/>
    <property type="match status" value="1"/>
</dbReference>
<name>A0ABX0XK57_9SPHN</name>
<keyword evidence="4" id="KW-0805">Transcription regulation</keyword>
<feature type="domain" description="HTH araC/xylS-type" evidence="7">
    <location>
        <begin position="93"/>
        <end position="178"/>
    </location>
</feature>
<dbReference type="Pfam" id="PF12833">
    <property type="entry name" value="HTH_18"/>
    <property type="match status" value="1"/>
</dbReference>
<evidence type="ECO:0000256" key="6">
    <source>
        <dbReference type="ARBA" id="ARBA00023163"/>
    </source>
</evidence>
<dbReference type="SUPFAM" id="SSF46689">
    <property type="entry name" value="Homeodomain-like"/>
    <property type="match status" value="1"/>
</dbReference>
<dbReference type="InterPro" id="IPR004026">
    <property type="entry name" value="Ada_DNA_repair_Zn-bd"/>
</dbReference>
<dbReference type="RefSeq" id="WP_167953688.1">
    <property type="nucleotide sequence ID" value="NZ_JAATJE010000001.1"/>
</dbReference>
<dbReference type="InterPro" id="IPR014048">
    <property type="entry name" value="MethylDNA_cys_MeTrfase_DNA-bd"/>
</dbReference>
<dbReference type="NCBIfam" id="TIGR00589">
    <property type="entry name" value="ogt"/>
    <property type="match status" value="1"/>
</dbReference>
<keyword evidence="5" id="KW-0010">Activator</keyword>
<dbReference type="SUPFAM" id="SSF53155">
    <property type="entry name" value="Methylated DNA-protein cysteine methyltransferase domain"/>
    <property type="match status" value="1"/>
</dbReference>
<dbReference type="SUPFAM" id="SSF46767">
    <property type="entry name" value="Methylated DNA-protein cysteine methyltransferase, C-terminal domain"/>
    <property type="match status" value="1"/>
</dbReference>
<dbReference type="InterPro" id="IPR036631">
    <property type="entry name" value="MGMT_N_sf"/>
</dbReference>
<dbReference type="PANTHER" id="PTHR10815:SF14">
    <property type="entry name" value="BIFUNCTIONAL TRANSCRIPTIONAL ACTIVATOR_DNA REPAIR ENZYME ADA"/>
    <property type="match status" value="1"/>
</dbReference>
<proteinExistence type="predicted"/>
<dbReference type="Pfam" id="PF02805">
    <property type="entry name" value="Ada_Zn_binding"/>
    <property type="match status" value="1"/>
</dbReference>
<dbReference type="Pfam" id="PF01035">
    <property type="entry name" value="DNA_binding_1"/>
    <property type="match status" value="1"/>
</dbReference>
<accession>A0ABX0XK57</accession>
<dbReference type="SUPFAM" id="SSF57884">
    <property type="entry name" value="Ada DNA repair protein, N-terminal domain (N-Ada 10)"/>
    <property type="match status" value="1"/>
</dbReference>
<dbReference type="PROSITE" id="PS01124">
    <property type="entry name" value="HTH_ARAC_FAMILY_2"/>
    <property type="match status" value="1"/>
</dbReference>
<dbReference type="Gene3D" id="3.30.160.70">
    <property type="entry name" value="Methylated DNA-protein cysteine methyltransferase domain"/>
    <property type="match status" value="1"/>
</dbReference>
<evidence type="ECO:0000256" key="3">
    <source>
        <dbReference type="ARBA" id="ARBA00022763"/>
    </source>
</evidence>
<dbReference type="InterPro" id="IPR035451">
    <property type="entry name" value="Ada-like_dom_sf"/>
</dbReference>
<comment type="cofactor">
    <cofactor evidence="1">
        <name>Zn(2+)</name>
        <dbReference type="ChEBI" id="CHEBI:29105"/>
    </cofactor>
</comment>
<evidence type="ECO:0000313" key="9">
    <source>
        <dbReference type="Proteomes" id="UP000734218"/>
    </source>
</evidence>
<dbReference type="Proteomes" id="UP000734218">
    <property type="component" value="Unassembled WGS sequence"/>
</dbReference>
<dbReference type="Gene3D" id="1.10.10.10">
    <property type="entry name" value="Winged helix-like DNA-binding domain superfamily/Winged helix DNA-binding domain"/>
    <property type="match status" value="1"/>
</dbReference>
<organism evidence="8 9">
    <name type="scientific">Sphingomonas jejuensis</name>
    <dbReference type="NCBI Taxonomy" id="904715"/>
    <lineage>
        <taxon>Bacteria</taxon>
        <taxon>Pseudomonadati</taxon>
        <taxon>Pseudomonadota</taxon>
        <taxon>Alphaproteobacteria</taxon>
        <taxon>Sphingomonadales</taxon>
        <taxon>Sphingomonadaceae</taxon>
        <taxon>Sphingomonas</taxon>
    </lineage>
</organism>
<keyword evidence="3" id="KW-0227">DNA damage</keyword>
<comment type="caution">
    <text evidence="8">The sequence shown here is derived from an EMBL/GenBank/DDBJ whole genome shotgun (WGS) entry which is preliminary data.</text>
</comment>
<sequence>MTPIDEQTAWTAYQTRDRKADGRFVVAITSTGIYCRPSCPARHARADNVRFFASSAEAQAGGFRACLRCRPDGAARDDAAVAKAAALIGSADQPLTLDRLAAAVGYAPHHFHRLFTRAMGTTPAAYARSLRAARAATVLDGGGTVTDAVHDAGFGAPSRLYAAATDRLGMAPSVRRRGAAGERIRFATAATSFGPMLLAATDIGICRLTFGEDEAALRRRFPHAVVEAGGPDMEDLLARAVAAVEMPAAAHGLPLDLRGTAFQEAVWRELARVPPGESVSYAALAARAGRPDASRAAGSACGANPVAVLVPCHRARRGDGSAGGYAWGLDMKAELCRREADGDLPKTT</sequence>
<dbReference type="GO" id="GO:0003908">
    <property type="term" value="F:methylated-DNA-[protein]-cysteine S-methyltransferase activity"/>
    <property type="evidence" value="ECO:0007669"/>
    <property type="project" value="UniProtKB-EC"/>
</dbReference>
<protein>
    <submittedName>
        <fullName evidence="8">AraC family transcriptional regulator of adaptative response/methylated-DNA-[protein]-cysteine methyltransferase</fullName>
        <ecNumber evidence="8">2.1.1.63</ecNumber>
    </submittedName>
</protein>
<evidence type="ECO:0000256" key="4">
    <source>
        <dbReference type="ARBA" id="ARBA00023015"/>
    </source>
</evidence>
<reference evidence="8 9" key="1">
    <citation type="submission" date="2020-03" db="EMBL/GenBank/DDBJ databases">
        <title>Genomic Encyclopedia of Type Strains, Phase IV (KMG-IV): sequencing the most valuable type-strain genomes for metagenomic binning, comparative biology and taxonomic classification.</title>
        <authorList>
            <person name="Goeker M."/>
        </authorList>
    </citation>
    <scope>NUCLEOTIDE SEQUENCE [LARGE SCALE GENOMIC DNA]</scope>
    <source>
        <strain evidence="8 9">DSM 27651</strain>
    </source>
</reference>
<dbReference type="InterPro" id="IPR009057">
    <property type="entry name" value="Homeodomain-like_sf"/>
</dbReference>
<evidence type="ECO:0000256" key="5">
    <source>
        <dbReference type="ARBA" id="ARBA00023159"/>
    </source>
</evidence>
<keyword evidence="6" id="KW-0804">Transcription</keyword>
<evidence type="ECO:0000256" key="2">
    <source>
        <dbReference type="ARBA" id="ARBA00022603"/>
    </source>
</evidence>
<dbReference type="EMBL" id="JAATJE010000001">
    <property type="protein sequence ID" value="NJC33738.1"/>
    <property type="molecule type" value="Genomic_DNA"/>
</dbReference>
<dbReference type="CDD" id="cd06445">
    <property type="entry name" value="ATase"/>
    <property type="match status" value="1"/>
</dbReference>
<dbReference type="InterPro" id="IPR036388">
    <property type="entry name" value="WH-like_DNA-bd_sf"/>
</dbReference>
<evidence type="ECO:0000256" key="1">
    <source>
        <dbReference type="ARBA" id="ARBA00001947"/>
    </source>
</evidence>
<dbReference type="InterPro" id="IPR018060">
    <property type="entry name" value="HTH_AraC"/>
</dbReference>
<dbReference type="EC" id="2.1.1.63" evidence="8"/>
<dbReference type="GO" id="GO:0032259">
    <property type="term" value="P:methylation"/>
    <property type="evidence" value="ECO:0007669"/>
    <property type="project" value="UniProtKB-KW"/>
</dbReference>
<evidence type="ECO:0000259" key="7">
    <source>
        <dbReference type="PROSITE" id="PS01124"/>
    </source>
</evidence>
<keyword evidence="2 8" id="KW-0489">Methyltransferase</keyword>
<dbReference type="PANTHER" id="PTHR10815">
    <property type="entry name" value="METHYLATED-DNA--PROTEIN-CYSTEINE METHYLTRANSFERASE"/>
    <property type="match status" value="1"/>
</dbReference>
<dbReference type="Gene3D" id="1.10.10.60">
    <property type="entry name" value="Homeodomain-like"/>
    <property type="match status" value="1"/>
</dbReference>
<evidence type="ECO:0000313" key="8">
    <source>
        <dbReference type="EMBL" id="NJC33738.1"/>
    </source>
</evidence>